<dbReference type="Proteomes" id="UP000008963">
    <property type="component" value="Chromosome"/>
</dbReference>
<sequence>MFLKKLSILFLILTISSANAAGGKLIDFLLFDSGVAEILTKNGVDAIAIPRVKRYVANSLQALSLSGAKPTKAQLKEILNGLGGSPQDIKIKNSLLALLDKPEDKIRKRDVVTAINSLIFLANRHGSTGSAMLACAQCVSDVLSKNGFKFTLEEINNTAARKVLDQTLPKQPRQLTNYINTKMAKFNFGDLSRVSPKMLRPEEEKSLGLFLGLAEAGNKKQKALIEAVREFSTDQNGVTNLVDSRNPHTFWKLFSEDMDDETVEGWTKIIKEATESADGQTNKQDAFYAALKKRAGDDQYMNDQLEFLKKKNCFFK</sequence>
<evidence type="ECO:0000256" key="1">
    <source>
        <dbReference type="SAM" id="SignalP"/>
    </source>
</evidence>
<dbReference type="HOGENOM" id="CLU_879319_0_0_7"/>
<protein>
    <submittedName>
        <fullName evidence="2">Exported protein</fullName>
    </submittedName>
</protein>
<feature type="signal peptide" evidence="1">
    <location>
        <begin position="1"/>
        <end position="20"/>
    </location>
</feature>
<dbReference type="EMBL" id="FQ312005">
    <property type="protein sequence ID" value="CBW27635.1"/>
    <property type="molecule type" value="Genomic_DNA"/>
</dbReference>
<organism evidence="2 3">
    <name type="scientific">Halobacteriovorax marinus (strain ATCC BAA-682 / DSM 15412 / SJ)</name>
    <name type="common">Bacteriovorax marinus</name>
    <dbReference type="NCBI Taxonomy" id="862908"/>
    <lineage>
        <taxon>Bacteria</taxon>
        <taxon>Pseudomonadati</taxon>
        <taxon>Bdellovibrionota</taxon>
        <taxon>Bacteriovoracia</taxon>
        <taxon>Bacteriovoracales</taxon>
        <taxon>Halobacteriovoraceae</taxon>
        <taxon>Halobacteriovorax</taxon>
    </lineage>
</organism>
<name>E1WY80_HALMS</name>
<reference evidence="3" key="1">
    <citation type="journal article" date="2013" name="ISME J.">
        <title>A small predatory core genome in the divergent marine Bacteriovorax marinus SJ and the terrestrial Bdellovibrio bacteriovorus.</title>
        <authorList>
            <person name="Crossman L.C."/>
            <person name="Chen H."/>
            <person name="Cerdeno-Tarraga A.M."/>
            <person name="Brooks K."/>
            <person name="Quail M.A."/>
            <person name="Pineiro S.A."/>
            <person name="Hobley L."/>
            <person name="Sockett R.E."/>
            <person name="Bentley S.D."/>
            <person name="Parkhill J."/>
            <person name="Williams H.N."/>
            <person name="Stine O.C."/>
        </authorList>
    </citation>
    <scope>NUCLEOTIDE SEQUENCE [LARGE SCALE GENOMIC DNA]</scope>
    <source>
        <strain evidence="3">ATCC BAA-682 / DSM 15412 / SJ</strain>
    </source>
</reference>
<keyword evidence="1" id="KW-0732">Signal</keyword>
<dbReference type="KEGG" id="bmx:BMS_2861"/>
<accession>E1WY80</accession>
<dbReference type="AlphaFoldDB" id="E1WY80"/>
<gene>
    <name evidence="2" type="ordered locus">BMS_2861</name>
</gene>
<keyword evidence="3" id="KW-1185">Reference proteome</keyword>
<feature type="chain" id="PRO_5003154466" evidence="1">
    <location>
        <begin position="21"/>
        <end position="316"/>
    </location>
</feature>
<dbReference type="PATRIC" id="fig|862908.3.peg.2736"/>
<evidence type="ECO:0000313" key="3">
    <source>
        <dbReference type="Proteomes" id="UP000008963"/>
    </source>
</evidence>
<dbReference type="RefSeq" id="WP_014245409.1">
    <property type="nucleotide sequence ID" value="NC_016620.1"/>
</dbReference>
<dbReference type="OrthoDB" id="5289536at2"/>
<evidence type="ECO:0000313" key="2">
    <source>
        <dbReference type="EMBL" id="CBW27635.1"/>
    </source>
</evidence>
<proteinExistence type="predicted"/>